<dbReference type="InterPro" id="IPR038573">
    <property type="entry name" value="BrnT_sf"/>
</dbReference>
<dbReference type="HOGENOM" id="CLU_149290_2_0_6"/>
<dbReference type="RefSeq" id="WP_006749186.1">
    <property type="nucleotide sequence ID" value="NZ_CP007029.1"/>
</dbReference>
<gene>
    <name evidence="1" type="ORF">THITH_05915</name>
</gene>
<dbReference type="OrthoDB" id="9802417at2"/>
<dbReference type="InterPro" id="IPR007460">
    <property type="entry name" value="BrnT_toxin"/>
</dbReference>
<evidence type="ECO:0000313" key="1">
    <source>
        <dbReference type="EMBL" id="AHE97863.1"/>
    </source>
</evidence>
<protein>
    <recommendedName>
        <fullName evidence="3">BrnT family toxin</fullName>
    </recommendedName>
</protein>
<dbReference type="Proteomes" id="UP000005289">
    <property type="component" value="Chromosome"/>
</dbReference>
<dbReference type="Pfam" id="PF04365">
    <property type="entry name" value="BrnT_toxin"/>
    <property type="match status" value="1"/>
</dbReference>
<dbReference type="STRING" id="713585.THITH_05915"/>
<evidence type="ECO:0008006" key="3">
    <source>
        <dbReference type="Google" id="ProtNLM"/>
    </source>
</evidence>
<proteinExistence type="predicted"/>
<dbReference type="AlphaFoldDB" id="W0DLJ1"/>
<name>W0DLJ1_9GAMM</name>
<accession>W0DLJ1</accession>
<evidence type="ECO:0000313" key="2">
    <source>
        <dbReference type="Proteomes" id="UP000005289"/>
    </source>
</evidence>
<sequence length="91" mass="10399">MDISFDPAKRELTLVERGLDFEDATQVFAGVTVEMEDLRRDYGEQRILCYGLLAGRLIVIGYTPRGSVRHVFSMRKANDREKRRLGPLLGL</sequence>
<dbReference type="Gene3D" id="3.10.450.530">
    <property type="entry name" value="Ribonuclease toxin, BrnT, of type II toxin-antitoxin system"/>
    <property type="match status" value="1"/>
</dbReference>
<dbReference type="EMBL" id="CP007029">
    <property type="protein sequence ID" value="AHE97863.1"/>
    <property type="molecule type" value="Genomic_DNA"/>
</dbReference>
<keyword evidence="2" id="KW-1185">Reference proteome</keyword>
<dbReference type="KEGG" id="tti:THITH_05915"/>
<organism evidence="1 2">
    <name type="scientific">Thioalkalivibrio paradoxus ARh 1</name>
    <dbReference type="NCBI Taxonomy" id="713585"/>
    <lineage>
        <taxon>Bacteria</taxon>
        <taxon>Pseudomonadati</taxon>
        <taxon>Pseudomonadota</taxon>
        <taxon>Gammaproteobacteria</taxon>
        <taxon>Chromatiales</taxon>
        <taxon>Ectothiorhodospiraceae</taxon>
        <taxon>Thioalkalivibrio</taxon>
    </lineage>
</organism>
<reference evidence="1 2" key="1">
    <citation type="submission" date="2013-12" db="EMBL/GenBank/DDBJ databases">
        <authorList>
            <consortium name="DOE Joint Genome Institute"/>
            <person name="Muyzer G."/>
            <person name="Huntemann M."/>
            <person name="Han J."/>
            <person name="Chen A."/>
            <person name="Kyrpides N."/>
            <person name="Mavromatis K."/>
            <person name="Markowitz V."/>
            <person name="Palaniappan K."/>
            <person name="Ivanova N."/>
            <person name="Schaumberg A."/>
            <person name="Pati A."/>
            <person name="Liolios K."/>
            <person name="Nordberg H.P."/>
            <person name="Cantor M.N."/>
            <person name="Hua S.X."/>
            <person name="Woyke T."/>
        </authorList>
    </citation>
    <scope>NUCLEOTIDE SEQUENCE [LARGE SCALE GENOMIC DNA]</scope>
    <source>
        <strain evidence="1 2">ARh 1</strain>
    </source>
</reference>